<evidence type="ECO:0000256" key="1">
    <source>
        <dbReference type="SAM" id="MobiDB-lite"/>
    </source>
</evidence>
<organism evidence="2 3">
    <name type="scientific">Anabarilius grahami</name>
    <name type="common">Kanglang fish</name>
    <name type="synonym">Barilius grahami</name>
    <dbReference type="NCBI Taxonomy" id="495550"/>
    <lineage>
        <taxon>Eukaryota</taxon>
        <taxon>Metazoa</taxon>
        <taxon>Chordata</taxon>
        <taxon>Craniata</taxon>
        <taxon>Vertebrata</taxon>
        <taxon>Euteleostomi</taxon>
        <taxon>Actinopterygii</taxon>
        <taxon>Neopterygii</taxon>
        <taxon>Teleostei</taxon>
        <taxon>Ostariophysi</taxon>
        <taxon>Cypriniformes</taxon>
        <taxon>Xenocyprididae</taxon>
        <taxon>Xenocypridinae</taxon>
        <taxon>Xenocypridinae incertae sedis</taxon>
        <taxon>Anabarilius</taxon>
    </lineage>
</organism>
<accession>A0A3N0XVM8</accession>
<name>A0A3N0XVM8_ANAGA</name>
<proteinExistence type="predicted"/>
<dbReference type="Proteomes" id="UP000281406">
    <property type="component" value="Unassembled WGS sequence"/>
</dbReference>
<gene>
    <name evidence="2" type="ORF">DPX16_16551</name>
</gene>
<dbReference type="AlphaFoldDB" id="A0A3N0XVM8"/>
<dbReference type="EMBL" id="RJVU01059775">
    <property type="protein sequence ID" value="ROJ66288.1"/>
    <property type="molecule type" value="Genomic_DNA"/>
</dbReference>
<sequence>MYPSSLLSAEYMKYGHCPVHFWLRKGLETLPVVSSPFDLKASVCQSAQDIQPCHPGPPGDPAEQCDGCPSAKAVNNLQQQSKGQQDRQHQQTLDT</sequence>
<reference evidence="2 3" key="1">
    <citation type="submission" date="2018-10" db="EMBL/GenBank/DDBJ databases">
        <title>Genome assembly for a Yunnan-Guizhou Plateau 3E fish, Anabarilius grahami (Regan), and its evolutionary and genetic applications.</title>
        <authorList>
            <person name="Jiang W."/>
        </authorList>
    </citation>
    <scope>NUCLEOTIDE SEQUENCE [LARGE SCALE GENOMIC DNA]</scope>
    <source>
        <strain evidence="2">AG-KIZ</strain>
        <tissue evidence="2">Muscle</tissue>
    </source>
</reference>
<keyword evidence="3" id="KW-1185">Reference proteome</keyword>
<protein>
    <submittedName>
        <fullName evidence="2">Uncharacterized protein</fullName>
    </submittedName>
</protein>
<evidence type="ECO:0000313" key="3">
    <source>
        <dbReference type="Proteomes" id="UP000281406"/>
    </source>
</evidence>
<comment type="caution">
    <text evidence="2">The sequence shown here is derived from an EMBL/GenBank/DDBJ whole genome shotgun (WGS) entry which is preliminary data.</text>
</comment>
<feature type="region of interest" description="Disordered" evidence="1">
    <location>
        <begin position="76"/>
        <end position="95"/>
    </location>
</feature>
<evidence type="ECO:0000313" key="2">
    <source>
        <dbReference type="EMBL" id="ROJ66288.1"/>
    </source>
</evidence>